<evidence type="ECO:0000256" key="5">
    <source>
        <dbReference type="ARBA" id="ARBA00022968"/>
    </source>
</evidence>
<evidence type="ECO:0000256" key="9">
    <source>
        <dbReference type="SAM" id="Phobius"/>
    </source>
</evidence>
<keyword evidence="6 9" id="KW-1133">Transmembrane helix</keyword>
<keyword evidence="5" id="KW-0735">Signal-anchor</keyword>
<comment type="subcellular location">
    <subcellularLocation>
        <location evidence="2">Cytoplasm</location>
    </subcellularLocation>
    <subcellularLocation>
        <location evidence="1">Golgi apparatus membrane</location>
        <topology evidence="1">Single-pass type II membrane protein</topology>
    </subcellularLocation>
</comment>
<dbReference type="OMA" id="HADSWIY"/>
<evidence type="ECO:0000256" key="4">
    <source>
        <dbReference type="ARBA" id="ARBA00022692"/>
    </source>
</evidence>
<evidence type="ECO:0000256" key="6">
    <source>
        <dbReference type="ARBA" id="ARBA00022989"/>
    </source>
</evidence>
<organism evidence="10 11">
    <name type="scientific">Eptatretus burgeri</name>
    <name type="common">Inshore hagfish</name>
    <dbReference type="NCBI Taxonomy" id="7764"/>
    <lineage>
        <taxon>Eukaryota</taxon>
        <taxon>Metazoa</taxon>
        <taxon>Chordata</taxon>
        <taxon>Craniata</taxon>
        <taxon>Vertebrata</taxon>
        <taxon>Cyclostomata</taxon>
        <taxon>Myxini</taxon>
        <taxon>Myxiniformes</taxon>
        <taxon>Myxinidae</taxon>
        <taxon>Eptatretinae</taxon>
        <taxon>Eptatretus</taxon>
    </lineage>
</organism>
<protein>
    <submittedName>
        <fullName evidence="10">Uncharacterized protein</fullName>
    </submittedName>
</protein>
<sequence>MGSASSEPCLYERLSESIDKLRELGLRWGMSEEDIERCIAQALRVGERRERRSHASPIRTLAWFCLALLTSYWFLSTYQPTQYLSGHHADSWIYPIMRHVRLLTLPIAKHYNLSVFIVYLSIIPAVYVSVSVTAVSRQPLVRSN</sequence>
<dbReference type="PANTHER" id="PTHR35259:SF1">
    <property type="entry name" value="BOMBESIN RECEPTOR-ACTIVATED PROTEIN C6ORF89"/>
    <property type="match status" value="1"/>
</dbReference>
<keyword evidence="8 9" id="KW-0472">Membrane</keyword>
<feature type="transmembrane region" description="Helical" evidence="9">
    <location>
        <begin position="58"/>
        <end position="75"/>
    </location>
</feature>
<proteinExistence type="predicted"/>
<dbReference type="AlphaFoldDB" id="A0A8C4NCL8"/>
<dbReference type="GO" id="GO:0000139">
    <property type="term" value="C:Golgi membrane"/>
    <property type="evidence" value="ECO:0007669"/>
    <property type="project" value="UniProtKB-SubCell"/>
</dbReference>
<dbReference type="Proteomes" id="UP000694388">
    <property type="component" value="Unplaced"/>
</dbReference>
<dbReference type="Ensembl" id="ENSEBUT00000000846.1">
    <property type="protein sequence ID" value="ENSEBUP00000000545.1"/>
    <property type="gene ID" value="ENSEBUG00000000637.1"/>
</dbReference>
<dbReference type="InterPro" id="IPR038757">
    <property type="entry name" value="BRAP"/>
</dbReference>
<accession>A0A8C4NCL8</accession>
<evidence type="ECO:0000256" key="3">
    <source>
        <dbReference type="ARBA" id="ARBA00022490"/>
    </source>
</evidence>
<name>A0A8C4NCL8_EPTBU</name>
<reference evidence="10" key="1">
    <citation type="submission" date="2025-08" db="UniProtKB">
        <authorList>
            <consortium name="Ensembl"/>
        </authorList>
    </citation>
    <scope>IDENTIFICATION</scope>
</reference>
<keyword evidence="4 9" id="KW-0812">Transmembrane</keyword>
<keyword evidence="3" id="KW-0963">Cytoplasm</keyword>
<evidence type="ECO:0000256" key="2">
    <source>
        <dbReference type="ARBA" id="ARBA00004496"/>
    </source>
</evidence>
<dbReference type="PANTHER" id="PTHR35259">
    <property type="entry name" value="BOMBESIN RECEPTOR-ACTIVATED PROTEIN C6ORF89"/>
    <property type="match status" value="1"/>
</dbReference>
<keyword evidence="11" id="KW-1185">Reference proteome</keyword>
<evidence type="ECO:0000313" key="11">
    <source>
        <dbReference type="Proteomes" id="UP000694388"/>
    </source>
</evidence>
<feature type="transmembrane region" description="Helical" evidence="9">
    <location>
        <begin position="113"/>
        <end position="135"/>
    </location>
</feature>
<evidence type="ECO:0000313" key="10">
    <source>
        <dbReference type="Ensembl" id="ENSEBUP00000000545.1"/>
    </source>
</evidence>
<reference evidence="10" key="2">
    <citation type="submission" date="2025-09" db="UniProtKB">
        <authorList>
            <consortium name="Ensembl"/>
        </authorList>
    </citation>
    <scope>IDENTIFICATION</scope>
</reference>
<evidence type="ECO:0000256" key="8">
    <source>
        <dbReference type="ARBA" id="ARBA00023136"/>
    </source>
</evidence>
<keyword evidence="7" id="KW-0333">Golgi apparatus</keyword>
<evidence type="ECO:0000256" key="7">
    <source>
        <dbReference type="ARBA" id="ARBA00023034"/>
    </source>
</evidence>
<evidence type="ECO:0000256" key="1">
    <source>
        <dbReference type="ARBA" id="ARBA00004323"/>
    </source>
</evidence>